<comment type="caution">
    <text evidence="1">The sequence shown here is derived from an EMBL/GenBank/DDBJ whole genome shotgun (WGS) entry which is preliminary data.</text>
</comment>
<reference evidence="1 2" key="1">
    <citation type="submission" date="2019-03" db="EMBL/GenBank/DDBJ databases">
        <title>Metabolic potential of uncultured bacteria and archaea associated with petroleum seepage in deep-sea sediments.</title>
        <authorList>
            <person name="Dong X."/>
            <person name="Hubert C."/>
        </authorList>
    </citation>
    <scope>NUCLEOTIDE SEQUENCE [LARGE SCALE GENOMIC DNA]</scope>
    <source>
        <strain evidence="1">E44_bin18</strain>
    </source>
</reference>
<protein>
    <submittedName>
        <fullName evidence="1">Uncharacterized protein</fullName>
    </submittedName>
</protein>
<dbReference type="AlphaFoldDB" id="A0A523UNL1"/>
<proteinExistence type="predicted"/>
<gene>
    <name evidence="1" type="ORF">E3J62_11130</name>
</gene>
<name>A0A523UNL1_UNCT6</name>
<dbReference type="EMBL" id="SOJN01000137">
    <property type="protein sequence ID" value="TET44127.1"/>
    <property type="molecule type" value="Genomic_DNA"/>
</dbReference>
<evidence type="ECO:0000313" key="2">
    <source>
        <dbReference type="Proteomes" id="UP000315525"/>
    </source>
</evidence>
<evidence type="ECO:0000313" key="1">
    <source>
        <dbReference type="EMBL" id="TET44127.1"/>
    </source>
</evidence>
<accession>A0A523UNL1</accession>
<organism evidence="1 2">
    <name type="scientific">candidate division TA06 bacterium</name>
    <dbReference type="NCBI Taxonomy" id="2250710"/>
    <lineage>
        <taxon>Bacteria</taxon>
        <taxon>Bacteria division TA06</taxon>
    </lineage>
</organism>
<sequence length="103" mass="11450">MKCQKCGKVLDSGDVAYHLAISVFADFDAAELAEDLNMDLQEVIQNLRDSTKGLPADLIEEEIHKEFDFILCSRCKEIFCANPLNLPLRGLKIPDSVPDPGDQ</sequence>
<dbReference type="Proteomes" id="UP000315525">
    <property type="component" value="Unassembled WGS sequence"/>
</dbReference>